<comment type="pathway">
    <text evidence="3">Phospholipid metabolism; phosphatidylethanolamine biosynthesis; phosphatidylethanolamine from ethanolamine: step 1/3.</text>
</comment>
<evidence type="ECO:0000256" key="1">
    <source>
        <dbReference type="ARBA" id="ARBA00023209"/>
    </source>
</evidence>
<dbReference type="SUPFAM" id="SSF56112">
    <property type="entry name" value="Protein kinase-like (PK-like)"/>
    <property type="match status" value="1"/>
</dbReference>
<proteinExistence type="inferred from homology"/>
<sequence length="375" mass="43140">MTQTEKEKVPSSSPPFIEVAIPHNSVREGHLDICADNSIFAAKTAFLLAEIRPEWLQNRNGFDIEIYTNGITNKIFCLTHTDSKEKMIIRLYGANTEQIIDRDSEMANFVRLHQAGLGPAVHVRFINGFACSFLPGNVLDMKSVREPHIIEKICQKMARMHKIPLGPDSENVPMFDAKCQQWLANLPTQFERAEMQQNFDQNFNVSSLSDQLNQLIKALKTAAESPLVVFAHNDLLPFNILIDEEGTGDVHFIDYEYAGQNYQLFDIANHFCEYAGVDECPDYGMNSATEDERRHFLRRYFVHFGQPIEEECEMDKMLCKIRHFEAAAHFFWTLWAIHQAAKSAIQFDYMLYAITRHRYCTRLMTSLGIANKKNN</sequence>
<evidence type="ECO:0000313" key="7">
    <source>
        <dbReference type="Proteomes" id="UP001620626"/>
    </source>
</evidence>
<comment type="caution">
    <text evidence="6">The sequence shown here is derived from an EMBL/GenBank/DDBJ whole genome shotgun (WGS) entry which is preliminary data.</text>
</comment>
<evidence type="ECO:0000256" key="4">
    <source>
        <dbReference type="ARBA" id="ARBA00038211"/>
    </source>
</evidence>
<evidence type="ECO:0000256" key="5">
    <source>
        <dbReference type="ARBA" id="ARBA00038874"/>
    </source>
</evidence>
<accession>A0ABD2K1P6</accession>
<comment type="similarity">
    <text evidence="4">Belongs to the choline/ethanolamine kinase family.</text>
</comment>
<keyword evidence="2" id="KW-1208">Phospholipid metabolism</keyword>
<reference evidence="6 7" key="1">
    <citation type="submission" date="2024-10" db="EMBL/GenBank/DDBJ databases">
        <authorList>
            <person name="Kim D."/>
        </authorList>
    </citation>
    <scope>NUCLEOTIDE SEQUENCE [LARGE SCALE GENOMIC DNA]</scope>
    <source>
        <strain evidence="6">BH-2024</strain>
    </source>
</reference>
<evidence type="ECO:0000313" key="6">
    <source>
        <dbReference type="EMBL" id="KAL3096777.1"/>
    </source>
</evidence>
<keyword evidence="1" id="KW-0444">Lipid biosynthesis</keyword>
<organism evidence="6 7">
    <name type="scientific">Heterodera trifolii</name>
    <dbReference type="NCBI Taxonomy" id="157864"/>
    <lineage>
        <taxon>Eukaryota</taxon>
        <taxon>Metazoa</taxon>
        <taxon>Ecdysozoa</taxon>
        <taxon>Nematoda</taxon>
        <taxon>Chromadorea</taxon>
        <taxon>Rhabditida</taxon>
        <taxon>Tylenchina</taxon>
        <taxon>Tylenchomorpha</taxon>
        <taxon>Tylenchoidea</taxon>
        <taxon>Heteroderidae</taxon>
        <taxon>Heteroderinae</taxon>
        <taxon>Heterodera</taxon>
    </lineage>
</organism>
<dbReference type="Pfam" id="PF01633">
    <property type="entry name" value="Choline_kinase"/>
    <property type="match status" value="1"/>
</dbReference>
<dbReference type="CDD" id="cd05157">
    <property type="entry name" value="ETNK_euk"/>
    <property type="match status" value="1"/>
</dbReference>
<dbReference type="Proteomes" id="UP001620626">
    <property type="component" value="Unassembled WGS sequence"/>
</dbReference>
<dbReference type="AlphaFoldDB" id="A0ABD2K1P6"/>
<gene>
    <name evidence="6" type="ORF">niasHT_029661</name>
</gene>
<dbReference type="Gene3D" id="3.30.200.20">
    <property type="entry name" value="Phosphorylase Kinase, domain 1"/>
    <property type="match status" value="1"/>
</dbReference>
<keyword evidence="1" id="KW-0443">Lipid metabolism</keyword>
<dbReference type="GO" id="GO:0008654">
    <property type="term" value="P:phospholipid biosynthetic process"/>
    <property type="evidence" value="ECO:0007669"/>
    <property type="project" value="UniProtKB-KW"/>
</dbReference>
<dbReference type="EC" id="2.7.1.82" evidence="5"/>
<dbReference type="PANTHER" id="PTHR22603">
    <property type="entry name" value="CHOLINE/ETHANOALAMINE KINASE"/>
    <property type="match status" value="1"/>
</dbReference>
<protein>
    <recommendedName>
        <fullName evidence="5">ethanolamine kinase</fullName>
        <ecNumber evidence="5">2.7.1.82</ecNumber>
    </recommendedName>
</protein>
<evidence type="ECO:0000256" key="3">
    <source>
        <dbReference type="ARBA" id="ARBA00037883"/>
    </source>
</evidence>
<evidence type="ECO:0000256" key="2">
    <source>
        <dbReference type="ARBA" id="ARBA00023264"/>
    </source>
</evidence>
<dbReference type="InterPro" id="IPR011009">
    <property type="entry name" value="Kinase-like_dom_sf"/>
</dbReference>
<keyword evidence="1" id="KW-0594">Phospholipid biosynthesis</keyword>
<name>A0ABD2K1P6_9BILA</name>
<dbReference type="Gene3D" id="3.90.1200.10">
    <property type="match status" value="1"/>
</dbReference>
<dbReference type="PANTHER" id="PTHR22603:SF66">
    <property type="entry name" value="ETHANOLAMINE KINASE"/>
    <property type="match status" value="1"/>
</dbReference>
<keyword evidence="7" id="KW-1185">Reference proteome</keyword>
<dbReference type="EMBL" id="JBICBT010000852">
    <property type="protein sequence ID" value="KAL3096777.1"/>
    <property type="molecule type" value="Genomic_DNA"/>
</dbReference>
<dbReference type="GO" id="GO:0004305">
    <property type="term" value="F:ethanolamine kinase activity"/>
    <property type="evidence" value="ECO:0007669"/>
    <property type="project" value="UniProtKB-EC"/>
</dbReference>